<dbReference type="InterPro" id="IPR020581">
    <property type="entry name" value="GDC_P"/>
</dbReference>
<gene>
    <name evidence="2" type="ORF">CHH61_23905</name>
</gene>
<dbReference type="GO" id="GO:0016594">
    <property type="term" value="F:glycine binding"/>
    <property type="evidence" value="ECO:0007669"/>
    <property type="project" value="TreeGrafter"/>
</dbReference>
<evidence type="ECO:0000313" key="3">
    <source>
        <dbReference type="Proteomes" id="UP000216133"/>
    </source>
</evidence>
<dbReference type="InterPro" id="IPR015424">
    <property type="entry name" value="PyrdxlP-dep_Trfase"/>
</dbReference>
<dbReference type="GO" id="GO:0005960">
    <property type="term" value="C:glycine cleavage complex"/>
    <property type="evidence" value="ECO:0007669"/>
    <property type="project" value="TreeGrafter"/>
</dbReference>
<dbReference type="GO" id="GO:0004375">
    <property type="term" value="F:glycine dehydrogenase (decarboxylating) activity"/>
    <property type="evidence" value="ECO:0007669"/>
    <property type="project" value="UniProtKB-EC"/>
</dbReference>
<feature type="non-terminal residue" evidence="2">
    <location>
        <position position="91"/>
    </location>
</feature>
<protein>
    <submittedName>
        <fullName evidence="2">Glycine dehydrogenase (Aminomethyl-transferring)</fullName>
        <ecNumber evidence="2">1.4.4.2</ecNumber>
    </submittedName>
</protein>
<name>A0A268RA88_SHOCL</name>
<reference evidence="2 3" key="1">
    <citation type="submission" date="2017-07" db="EMBL/GenBank/DDBJ databases">
        <title>Isolation and whole genome analysis of endospore-forming bacteria from heroin.</title>
        <authorList>
            <person name="Kalinowski J."/>
            <person name="Ahrens B."/>
            <person name="Al-Dilaimi A."/>
            <person name="Winkler A."/>
            <person name="Wibberg D."/>
            <person name="Schleenbecker U."/>
            <person name="Ruckert C."/>
            <person name="Wolfel R."/>
            <person name="Grass G."/>
        </authorList>
    </citation>
    <scope>NUCLEOTIDE SEQUENCE [LARGE SCALE GENOMIC DNA]</scope>
    <source>
        <strain evidence="2 3">7523-2</strain>
    </source>
</reference>
<dbReference type="Proteomes" id="UP000216133">
    <property type="component" value="Unassembled WGS sequence"/>
</dbReference>
<dbReference type="PANTHER" id="PTHR11773:SF1">
    <property type="entry name" value="GLYCINE DEHYDROGENASE (DECARBOXYLATING), MITOCHONDRIAL"/>
    <property type="match status" value="1"/>
</dbReference>
<sequence length="91" mass="9514">LMLTNPNTLGLFEAHILEMAQIVHDAGGKLYYDGANLNAVLSKARPGDMGFDVVHLNLHKTFTGPHGGGGPGSGPVGVKADLIPYLPKPVL</sequence>
<accession>A0A268RA88</accession>
<comment type="caution">
    <text evidence="2">The sequence shown here is derived from an EMBL/GenBank/DDBJ whole genome shotgun (WGS) entry which is preliminary data.</text>
</comment>
<dbReference type="PANTHER" id="PTHR11773">
    <property type="entry name" value="GLYCINE DEHYDROGENASE, DECARBOXYLATING"/>
    <property type="match status" value="1"/>
</dbReference>
<dbReference type="GO" id="GO:0030170">
    <property type="term" value="F:pyridoxal phosphate binding"/>
    <property type="evidence" value="ECO:0007669"/>
    <property type="project" value="TreeGrafter"/>
</dbReference>
<dbReference type="GO" id="GO:0005829">
    <property type="term" value="C:cytosol"/>
    <property type="evidence" value="ECO:0007669"/>
    <property type="project" value="TreeGrafter"/>
</dbReference>
<dbReference type="EC" id="1.4.4.2" evidence="2"/>
<dbReference type="EMBL" id="NPBS01000434">
    <property type="protein sequence ID" value="PAF17149.1"/>
    <property type="molecule type" value="Genomic_DNA"/>
</dbReference>
<dbReference type="InterPro" id="IPR015421">
    <property type="entry name" value="PyrdxlP-dep_Trfase_major"/>
</dbReference>
<comment type="function">
    <text evidence="1">The glycine cleavage system catalyzes the degradation of glycine. The P protein binds the alpha-amino group of glycine through its pyridoxal phosphate cofactor; CO(2) is released and the remaining methylamine moiety is then transferred to the lipoamide cofactor of the H protein.</text>
</comment>
<dbReference type="SUPFAM" id="SSF53383">
    <property type="entry name" value="PLP-dependent transferases"/>
    <property type="match status" value="1"/>
</dbReference>
<proteinExistence type="predicted"/>
<keyword evidence="2" id="KW-0560">Oxidoreductase</keyword>
<dbReference type="AlphaFoldDB" id="A0A268RA88"/>
<dbReference type="GO" id="GO:0019464">
    <property type="term" value="P:glycine decarboxylation via glycine cleavage system"/>
    <property type="evidence" value="ECO:0007669"/>
    <property type="project" value="TreeGrafter"/>
</dbReference>
<dbReference type="Gene3D" id="3.40.640.10">
    <property type="entry name" value="Type I PLP-dependent aspartate aminotransferase-like (Major domain)"/>
    <property type="match status" value="1"/>
</dbReference>
<evidence type="ECO:0000313" key="2">
    <source>
        <dbReference type="EMBL" id="PAF17149.1"/>
    </source>
</evidence>
<feature type="non-terminal residue" evidence="2">
    <location>
        <position position="1"/>
    </location>
</feature>
<evidence type="ECO:0000256" key="1">
    <source>
        <dbReference type="ARBA" id="ARBA00003788"/>
    </source>
</evidence>
<organism evidence="2 3">
    <name type="scientific">Shouchella clausii</name>
    <name type="common">Alkalihalobacillus clausii</name>
    <dbReference type="NCBI Taxonomy" id="79880"/>
    <lineage>
        <taxon>Bacteria</taxon>
        <taxon>Bacillati</taxon>
        <taxon>Bacillota</taxon>
        <taxon>Bacilli</taxon>
        <taxon>Bacillales</taxon>
        <taxon>Bacillaceae</taxon>
        <taxon>Shouchella</taxon>
    </lineage>
</organism>